<dbReference type="Gene3D" id="1.10.10.10">
    <property type="entry name" value="Winged helix-like DNA-binding domain superfamily/Winged helix DNA-binding domain"/>
    <property type="match status" value="1"/>
</dbReference>
<dbReference type="OrthoDB" id="8659436at2"/>
<feature type="binding site" evidence="8">
    <location>
        <position position="97"/>
    </location>
    <ligand>
        <name>Fe cation</name>
        <dbReference type="ChEBI" id="CHEBI:24875"/>
    </ligand>
</feature>
<reference evidence="9 10" key="1">
    <citation type="submission" date="2016-01" db="EMBL/GenBank/DDBJ databases">
        <title>Complete Genome Sequence of Paenibacillus yonginensis DCY84, a novel Plant Growth-Promoting Bacteria with Elicitation of Induced Systemic Resistance.</title>
        <authorList>
            <person name="Kim Y.J."/>
            <person name="Yang D.C."/>
            <person name="Sukweenadhi J."/>
        </authorList>
    </citation>
    <scope>NUCLEOTIDE SEQUENCE [LARGE SCALE GENOMIC DNA]</scope>
    <source>
        <strain evidence="9 10">DCY84</strain>
    </source>
</reference>
<dbReference type="InterPro" id="IPR036388">
    <property type="entry name" value="WH-like_DNA-bd_sf"/>
</dbReference>
<dbReference type="GO" id="GO:0000976">
    <property type="term" value="F:transcription cis-regulatory region binding"/>
    <property type="evidence" value="ECO:0007669"/>
    <property type="project" value="TreeGrafter"/>
</dbReference>
<dbReference type="STRING" id="1462996.AWM70_17700"/>
<comment type="cofactor">
    <cofactor evidence="7">
        <name>Zn(2+)</name>
        <dbReference type="ChEBI" id="CHEBI:29105"/>
    </cofactor>
    <text evidence="7">Binds 1 zinc ion per subunit.</text>
</comment>
<keyword evidence="8" id="KW-0408">Iron</keyword>
<keyword evidence="10" id="KW-1185">Reference proteome</keyword>
<proteinExistence type="inferred from homology"/>
<comment type="similarity">
    <text evidence="1">Belongs to the Fur family.</text>
</comment>
<feature type="binding site" evidence="7">
    <location>
        <position position="82"/>
    </location>
    <ligand>
        <name>Zn(2+)</name>
        <dbReference type="ChEBI" id="CHEBI:29105"/>
    </ligand>
</feature>
<dbReference type="RefSeq" id="WP_068698597.1">
    <property type="nucleotide sequence ID" value="NZ_CP014167.1"/>
</dbReference>
<keyword evidence="5" id="KW-0238">DNA-binding</keyword>
<protein>
    <submittedName>
        <fullName evidence="9">Fur family transcriptional regulator</fullName>
    </submittedName>
</protein>
<dbReference type="PANTHER" id="PTHR33202">
    <property type="entry name" value="ZINC UPTAKE REGULATION PROTEIN"/>
    <property type="match status" value="1"/>
</dbReference>
<name>A0A1B1N444_9BACL</name>
<keyword evidence="3 7" id="KW-0862">Zinc</keyword>
<keyword evidence="7" id="KW-0479">Metal-binding</keyword>
<dbReference type="GO" id="GO:1900376">
    <property type="term" value="P:regulation of secondary metabolite biosynthetic process"/>
    <property type="evidence" value="ECO:0007669"/>
    <property type="project" value="TreeGrafter"/>
</dbReference>
<comment type="cofactor">
    <cofactor evidence="8">
        <name>Mn(2+)</name>
        <dbReference type="ChEBI" id="CHEBI:29035"/>
    </cofactor>
    <cofactor evidence="8">
        <name>Fe(2+)</name>
        <dbReference type="ChEBI" id="CHEBI:29033"/>
    </cofactor>
    <text evidence="8">Binds 1 Mn(2+) or Fe(2+) ion per subunit.</text>
</comment>
<evidence type="ECO:0000313" key="9">
    <source>
        <dbReference type="EMBL" id="ANS76189.1"/>
    </source>
</evidence>
<dbReference type="Gene3D" id="3.30.1490.190">
    <property type="match status" value="1"/>
</dbReference>
<dbReference type="Pfam" id="PF01475">
    <property type="entry name" value="FUR"/>
    <property type="match status" value="1"/>
</dbReference>
<accession>A0A1B1N444</accession>
<gene>
    <name evidence="9" type="ORF">AWM70_17700</name>
</gene>
<keyword evidence="6" id="KW-0804">Transcription</keyword>
<dbReference type="PANTHER" id="PTHR33202:SF7">
    <property type="entry name" value="FERRIC UPTAKE REGULATION PROTEIN"/>
    <property type="match status" value="1"/>
</dbReference>
<evidence type="ECO:0000313" key="10">
    <source>
        <dbReference type="Proteomes" id="UP000092573"/>
    </source>
</evidence>
<dbReference type="InterPro" id="IPR002481">
    <property type="entry name" value="FUR"/>
</dbReference>
<evidence type="ECO:0000256" key="8">
    <source>
        <dbReference type="PIRSR" id="PIRSR602481-2"/>
    </source>
</evidence>
<dbReference type="GO" id="GO:0003700">
    <property type="term" value="F:DNA-binding transcription factor activity"/>
    <property type="evidence" value="ECO:0007669"/>
    <property type="project" value="InterPro"/>
</dbReference>
<keyword evidence="2" id="KW-0678">Repressor</keyword>
<evidence type="ECO:0000256" key="2">
    <source>
        <dbReference type="ARBA" id="ARBA00022491"/>
    </source>
</evidence>
<evidence type="ECO:0000256" key="5">
    <source>
        <dbReference type="ARBA" id="ARBA00023125"/>
    </source>
</evidence>
<dbReference type="GO" id="GO:0045892">
    <property type="term" value="P:negative regulation of DNA-templated transcription"/>
    <property type="evidence" value="ECO:0007669"/>
    <property type="project" value="TreeGrafter"/>
</dbReference>
<keyword evidence="4" id="KW-0805">Transcription regulation</keyword>
<organism evidence="9 10">
    <name type="scientific">Paenibacillus yonginensis</name>
    <dbReference type="NCBI Taxonomy" id="1462996"/>
    <lineage>
        <taxon>Bacteria</taxon>
        <taxon>Bacillati</taxon>
        <taxon>Bacillota</taxon>
        <taxon>Bacilli</taxon>
        <taxon>Bacillales</taxon>
        <taxon>Paenibacillaceae</taxon>
        <taxon>Paenibacillus</taxon>
    </lineage>
</organism>
<evidence type="ECO:0000256" key="4">
    <source>
        <dbReference type="ARBA" id="ARBA00023015"/>
    </source>
</evidence>
<dbReference type="AlphaFoldDB" id="A0A1B1N444"/>
<dbReference type="KEGG" id="pyg:AWM70_17700"/>
<evidence type="ECO:0000256" key="7">
    <source>
        <dbReference type="PIRSR" id="PIRSR602481-1"/>
    </source>
</evidence>
<dbReference type="InterPro" id="IPR036390">
    <property type="entry name" value="WH_DNA-bd_sf"/>
</dbReference>
<dbReference type="EMBL" id="CP014167">
    <property type="protein sequence ID" value="ANS76189.1"/>
    <property type="molecule type" value="Genomic_DNA"/>
</dbReference>
<evidence type="ECO:0000256" key="3">
    <source>
        <dbReference type="ARBA" id="ARBA00022833"/>
    </source>
</evidence>
<feature type="binding site" evidence="7">
    <location>
        <position position="122"/>
    </location>
    <ligand>
        <name>Zn(2+)</name>
        <dbReference type="ChEBI" id="CHEBI:29105"/>
    </ligand>
</feature>
<dbReference type="InterPro" id="IPR043135">
    <property type="entry name" value="Fur_C"/>
</dbReference>
<sequence>MKPLNLTTQRKAVYDIVRNSDDHPTAAEVMNRLVEQGFNFAYGTVYNSLRYLTDKELIRELKLGEAASRYDAKMDEHQHIICESCGRVDEVMTSVPEDWKKAVAIETGYDVHHAHVVFGGMCPQCLKERSNG</sequence>
<dbReference type="CDD" id="cd07153">
    <property type="entry name" value="Fur_like"/>
    <property type="match status" value="1"/>
</dbReference>
<dbReference type="GO" id="GO:0008270">
    <property type="term" value="F:zinc ion binding"/>
    <property type="evidence" value="ECO:0007669"/>
    <property type="project" value="TreeGrafter"/>
</dbReference>
<feature type="binding site" evidence="7">
    <location>
        <position position="125"/>
    </location>
    <ligand>
        <name>Zn(2+)</name>
        <dbReference type="ChEBI" id="CHEBI:29105"/>
    </ligand>
</feature>
<evidence type="ECO:0000256" key="1">
    <source>
        <dbReference type="ARBA" id="ARBA00007957"/>
    </source>
</evidence>
<feature type="binding site" evidence="7">
    <location>
        <position position="85"/>
    </location>
    <ligand>
        <name>Zn(2+)</name>
        <dbReference type="ChEBI" id="CHEBI:29105"/>
    </ligand>
</feature>
<evidence type="ECO:0000256" key="6">
    <source>
        <dbReference type="ARBA" id="ARBA00023163"/>
    </source>
</evidence>
<dbReference type="SUPFAM" id="SSF46785">
    <property type="entry name" value="Winged helix' DNA-binding domain"/>
    <property type="match status" value="1"/>
</dbReference>
<dbReference type="Proteomes" id="UP000092573">
    <property type="component" value="Chromosome"/>
</dbReference>